<dbReference type="PANTHER" id="PTHR32387:SF0">
    <property type="entry name" value="PROTEIN NO VEIN"/>
    <property type="match status" value="1"/>
</dbReference>
<evidence type="ECO:0000313" key="2">
    <source>
        <dbReference type="EMBL" id="RBR16023.1"/>
    </source>
</evidence>
<dbReference type="OrthoDB" id="1262810at2759"/>
<accession>A0A366RFW1</accession>
<dbReference type="Proteomes" id="UP000253153">
    <property type="component" value="Unassembled WGS sequence"/>
</dbReference>
<dbReference type="RefSeq" id="XP_031014689.1">
    <property type="nucleotide sequence ID" value="XM_031161251.1"/>
</dbReference>
<evidence type="ECO:0000313" key="3">
    <source>
        <dbReference type="Proteomes" id="UP000253153"/>
    </source>
</evidence>
<organism evidence="2 3">
    <name type="scientific">Fusarium coffeatum</name>
    <dbReference type="NCBI Taxonomy" id="231269"/>
    <lineage>
        <taxon>Eukaryota</taxon>
        <taxon>Fungi</taxon>
        <taxon>Dikarya</taxon>
        <taxon>Ascomycota</taxon>
        <taxon>Pezizomycotina</taxon>
        <taxon>Sordariomycetes</taxon>
        <taxon>Hypocreomycetidae</taxon>
        <taxon>Hypocreales</taxon>
        <taxon>Nectriaceae</taxon>
        <taxon>Fusarium</taxon>
        <taxon>Fusarium incarnatum-equiseti species complex</taxon>
    </lineage>
</organism>
<dbReference type="SUPFAM" id="SSF55874">
    <property type="entry name" value="ATPase domain of HSP90 chaperone/DNA topoisomerase II/histidine kinase"/>
    <property type="match status" value="1"/>
</dbReference>
<name>A0A366RFW1_9HYPO</name>
<protein>
    <recommendedName>
        <fullName evidence="4">Protein NO VEIN C-terminal domain-containing protein</fullName>
    </recommendedName>
</protein>
<feature type="region of interest" description="Disordered" evidence="1">
    <location>
        <begin position="1337"/>
        <end position="1403"/>
    </location>
</feature>
<dbReference type="EMBL" id="QKXC01000148">
    <property type="protein sequence ID" value="RBR16023.1"/>
    <property type="molecule type" value="Genomic_DNA"/>
</dbReference>
<feature type="compositionally biased region" description="Basic and acidic residues" evidence="1">
    <location>
        <begin position="1992"/>
        <end position="2001"/>
    </location>
</feature>
<dbReference type="PANTHER" id="PTHR32387">
    <property type="entry name" value="WU:FJ29H11"/>
    <property type="match status" value="1"/>
</dbReference>
<evidence type="ECO:0008006" key="4">
    <source>
        <dbReference type="Google" id="ProtNLM"/>
    </source>
</evidence>
<proteinExistence type="predicted"/>
<dbReference type="InterPro" id="IPR052957">
    <property type="entry name" value="Auxin_embryo_med"/>
</dbReference>
<feature type="compositionally biased region" description="Low complexity" evidence="1">
    <location>
        <begin position="1926"/>
        <end position="1938"/>
    </location>
</feature>
<dbReference type="Gene3D" id="3.30.565.10">
    <property type="entry name" value="Histidine kinase-like ATPase, C-terminal domain"/>
    <property type="match status" value="1"/>
</dbReference>
<comment type="caution">
    <text evidence="2">The sequence shown here is derived from an EMBL/GenBank/DDBJ whole genome shotgun (WGS) entry which is preliminary data.</text>
</comment>
<reference evidence="2 3" key="1">
    <citation type="submission" date="2018-06" db="EMBL/GenBank/DDBJ databases">
        <title>Fusarium incarnatum-equiseti species complex species 28.</title>
        <authorList>
            <person name="Gardiner D.M."/>
        </authorList>
    </citation>
    <scope>NUCLEOTIDE SEQUENCE [LARGE SCALE GENOMIC DNA]</scope>
    <source>
        <strain evidence="2 3">FIESC_28</strain>
    </source>
</reference>
<dbReference type="NCBIfam" id="NF047352">
    <property type="entry name" value="P_loop_sacsin"/>
    <property type="match status" value="1"/>
</dbReference>
<feature type="region of interest" description="Disordered" evidence="1">
    <location>
        <begin position="1454"/>
        <end position="1482"/>
    </location>
</feature>
<dbReference type="GeneID" id="41996547"/>
<evidence type="ECO:0000256" key="1">
    <source>
        <dbReference type="SAM" id="MobiDB-lite"/>
    </source>
</evidence>
<feature type="region of interest" description="Disordered" evidence="1">
    <location>
        <begin position="1857"/>
        <end position="1938"/>
    </location>
</feature>
<gene>
    <name evidence="2" type="ORF">FIESC28_07110</name>
</gene>
<dbReference type="InterPro" id="IPR036890">
    <property type="entry name" value="HATPase_C_sf"/>
</dbReference>
<feature type="region of interest" description="Disordered" evidence="1">
    <location>
        <begin position="1812"/>
        <end position="1832"/>
    </location>
</feature>
<feature type="compositionally biased region" description="Polar residues" evidence="1">
    <location>
        <begin position="1812"/>
        <end position="1831"/>
    </location>
</feature>
<sequence length="2020" mass="228577">MSADDAQTPETGQRTARDLVKEIAKERGYLGEEKLARLGDFDPELRRDIEEALLKKDEMIGSAVLTLAKNLYTSNARFVFELLQNADDNDYSTAISQGQDPCVSFKVFPSKVTIECNENGFTPENLKAICAIGKSSKVGAAGYIGEKGIGFKSVFMAAWKVHIQSNDFSFSFTHRKGDSGLGMVTPVWEETEEPIAESLTRITLLLHTSEDPDEDERRRETIRLQFQDLQHTILLFLRKLRKVQVSFFDTNDVESSVTAYSLHGSNPATIRKETSEGVEERQYHVTKHVAENIPRSENRTYSEEEERADSSTEVVLAFPLSEEGTPIVENQDVFAFLPMRPMGFKFLIHTDFVTEASRQGIVISSLRNRALLEGIADCFIKAIEEFCQHPTLQYQWMRWLPQRNTYPWDEFWLSLLEWIEKGISNVKVLRTLVSGQLKYITNVSRLQPWLRDENGDPLFFDLATEIYLAKEYTEEDLDSLGPYGLCSAGTHAVIDRVESDLACSFRPCRMRNPLTDNQWHSLAAQALIKLEELSASSPSTNERFKELKLVPLGNGKWVSATSSPLYYSQSEQLAIPDCLGLKLVDTDAANNSDRRALFDKLGVTEALVKDVRSLVLQKPLDPVGTQDALLASVTCLKFLYLSEGLVDNEEVQADMKGFRIYDQYLQAYLPTKSRVYIPTSDEYGPLQTLTANGKAPRFNASFLNYGYLADIPATPLGQIYGWEEWLPSRLRLFRHVKLITRDSQKRLLVSLEFRYLERHRPERLLGALQRAWEIEGTKAVKSADVLEGLRALEVPCNGRDDFSLGDPLTTTYLPLPELKGKLSRYVEDEGFLFLDLGEPITSSTYTAKWGFLVDHLGVGHTDDLRFYLSILKTIRFSNAAAGDGNLVYIPAYESQSASWVPPDRCLWNARKDMQTAYPLAHLYRTVFNRSEEDLDILRQFFRTTLGIGDCSWEHYLDEIRKLKVVASEDFDWVSDIYECVDLERASLTSNDIAKLRKAFVEEKLIYFNHGNFSRWYTVGECLWSSATQIQGRVALNDLYPDLDEFFVDFLGVQELTLDMAYDELKEMSTRVPSPPIAAVKETIWALNSLLSSAEHHPNEEPVFRGTIFPVKYPNGSVKLQSGRTQFAIADRKTLGDIFGSQARMLDFTLDEVRRLRPFLSWLNLESRYLSTSVREISTVAGGSMGKLQSPIREIDQRAEGLYRIAVHFNSPRTQNDNPDLYWLLDSAKVYETDGISSELHLSQDGHGIVHVQDRSELHIREDDDTLKLYVPRDPETQGFCYFSTLPRRLLEWMMTDPITLQVKRAGSKAVQIVTAILNSPLINVAQILEAEGIVDVPIPTESGTNRDKKNNISQTDDTEEVEESGVCNEEGQSHDKPGSSDEADETASQLPTQPEIREDDISSREGSIIQQFADMRSAPTFLDLTIRQISPVTSNSSVAGQVFTPTSLTTDYFDRDRGTSAHRTPKSKGFAGPFGGLFAEQTPSGTPNHPAFVFGSSPGVLSSSAFQFEGPGGASLPSTIEDEKYYLGLIDNVITIASKRTLLSRDTHGTSGLFSSLPEIEDERVERSQRLLSDMRIGALGELYVFELLLGMAPSLPRFGIDHWPSHMRRFIKSHPKYSDIQPWTGQETADIVYRDQKCVLTKYLVEERYLSDSWLDKKPLYFIEVKSTTGHSRTPFYVSKRQYQRMQENRSDRQLRCTAPNIYMIARVSNVDKSSIDLKLYVDPERTRQTKTGHRLVPGTGPLIPKNTKDEHFGHYDGQFLPAALQIYLVPTAAMQHYSHLNSISTILNLFTPYSTVLLDTIDIMSDNRSLNLRGQNQDNGQPKYNTAKMSDSKVINLRGQNQDDGQPKYHILVRGSNSADSTPEKARGPSTRSSPERLELPGLSRGSTPASRPPTRNGKPLDPTVAPFQHQYDDVVSQQRKVNSASPSQSSQQGDSSFTTYAQYLENERTGNYRKISEIEDERDREDAFSSYIWDQHVDWSAEDLRKEKEQKELEERRQRFGKHSHSRQNSEKGGFCD</sequence>
<keyword evidence="3" id="KW-1185">Reference proteome</keyword>
<feature type="region of interest" description="Disordered" evidence="1">
    <location>
        <begin position="1992"/>
        <end position="2020"/>
    </location>
</feature>